<dbReference type="AlphaFoldDB" id="A0A8R7TP15"/>
<protein>
    <submittedName>
        <fullName evidence="2">Uncharacterized protein</fullName>
    </submittedName>
</protein>
<keyword evidence="3" id="KW-1185">Reference proteome</keyword>
<dbReference type="Gramene" id="TuG1812G0200005553.01.T01">
    <property type="protein sequence ID" value="TuG1812G0200005553.01.T01.cds347577"/>
    <property type="gene ID" value="TuG1812G0200005553.01"/>
</dbReference>
<evidence type="ECO:0000256" key="1">
    <source>
        <dbReference type="SAM" id="MobiDB-lite"/>
    </source>
</evidence>
<dbReference type="Proteomes" id="UP000015106">
    <property type="component" value="Chromosome 2"/>
</dbReference>
<feature type="region of interest" description="Disordered" evidence="1">
    <location>
        <begin position="1"/>
        <end position="21"/>
    </location>
</feature>
<dbReference type="EnsemblPlants" id="TuG1812G0200005553.01.T01">
    <property type="protein sequence ID" value="TuG1812G0200005553.01.T01.cds347577"/>
    <property type="gene ID" value="TuG1812G0200005553.01"/>
</dbReference>
<evidence type="ECO:0000313" key="3">
    <source>
        <dbReference type="Proteomes" id="UP000015106"/>
    </source>
</evidence>
<name>A0A8R7TP15_TRIUA</name>
<proteinExistence type="predicted"/>
<reference evidence="2" key="3">
    <citation type="submission" date="2022-06" db="UniProtKB">
        <authorList>
            <consortium name="EnsemblPlants"/>
        </authorList>
    </citation>
    <scope>IDENTIFICATION</scope>
</reference>
<feature type="compositionally biased region" description="Basic and acidic residues" evidence="1">
    <location>
        <begin position="10"/>
        <end position="21"/>
    </location>
</feature>
<reference evidence="2" key="2">
    <citation type="submission" date="2018-03" db="EMBL/GenBank/DDBJ databases">
        <title>The Triticum urartu genome reveals the dynamic nature of wheat genome evolution.</title>
        <authorList>
            <person name="Ling H."/>
            <person name="Ma B."/>
            <person name="Shi X."/>
            <person name="Liu H."/>
            <person name="Dong L."/>
            <person name="Sun H."/>
            <person name="Cao Y."/>
            <person name="Gao Q."/>
            <person name="Zheng S."/>
            <person name="Li Y."/>
            <person name="Yu Y."/>
            <person name="Du H."/>
            <person name="Qi M."/>
            <person name="Li Y."/>
            <person name="Yu H."/>
            <person name="Cui Y."/>
            <person name="Wang N."/>
            <person name="Chen C."/>
            <person name="Wu H."/>
            <person name="Zhao Y."/>
            <person name="Zhang J."/>
            <person name="Li Y."/>
            <person name="Zhou W."/>
            <person name="Zhang B."/>
            <person name="Hu W."/>
            <person name="Eijk M."/>
            <person name="Tang J."/>
            <person name="Witsenboer H."/>
            <person name="Zhao S."/>
            <person name="Li Z."/>
            <person name="Zhang A."/>
            <person name="Wang D."/>
            <person name="Liang C."/>
        </authorList>
    </citation>
    <scope>NUCLEOTIDE SEQUENCE [LARGE SCALE GENOMIC DNA]</scope>
    <source>
        <strain evidence="2">cv. G1812</strain>
    </source>
</reference>
<evidence type="ECO:0000313" key="2">
    <source>
        <dbReference type="EnsemblPlants" id="TuG1812G0200005553.01.T01.cds347577"/>
    </source>
</evidence>
<sequence length="74" mass="7843">MGESIGVAELRGDGDRGEERGKVSWPRVCVFSRSTQLGSARIGGGRCDILVGSSSRGVSGGWGELLRCLDAIYR</sequence>
<organism evidence="2 3">
    <name type="scientific">Triticum urartu</name>
    <name type="common">Red wild einkorn</name>
    <name type="synonym">Crithodium urartu</name>
    <dbReference type="NCBI Taxonomy" id="4572"/>
    <lineage>
        <taxon>Eukaryota</taxon>
        <taxon>Viridiplantae</taxon>
        <taxon>Streptophyta</taxon>
        <taxon>Embryophyta</taxon>
        <taxon>Tracheophyta</taxon>
        <taxon>Spermatophyta</taxon>
        <taxon>Magnoliopsida</taxon>
        <taxon>Liliopsida</taxon>
        <taxon>Poales</taxon>
        <taxon>Poaceae</taxon>
        <taxon>BOP clade</taxon>
        <taxon>Pooideae</taxon>
        <taxon>Triticodae</taxon>
        <taxon>Triticeae</taxon>
        <taxon>Triticinae</taxon>
        <taxon>Triticum</taxon>
    </lineage>
</organism>
<accession>A0A8R7TP15</accession>
<reference evidence="3" key="1">
    <citation type="journal article" date="2013" name="Nature">
        <title>Draft genome of the wheat A-genome progenitor Triticum urartu.</title>
        <authorList>
            <person name="Ling H.Q."/>
            <person name="Zhao S."/>
            <person name="Liu D."/>
            <person name="Wang J."/>
            <person name="Sun H."/>
            <person name="Zhang C."/>
            <person name="Fan H."/>
            <person name="Li D."/>
            <person name="Dong L."/>
            <person name="Tao Y."/>
            <person name="Gao C."/>
            <person name="Wu H."/>
            <person name="Li Y."/>
            <person name="Cui Y."/>
            <person name="Guo X."/>
            <person name="Zheng S."/>
            <person name="Wang B."/>
            <person name="Yu K."/>
            <person name="Liang Q."/>
            <person name="Yang W."/>
            <person name="Lou X."/>
            <person name="Chen J."/>
            <person name="Feng M."/>
            <person name="Jian J."/>
            <person name="Zhang X."/>
            <person name="Luo G."/>
            <person name="Jiang Y."/>
            <person name="Liu J."/>
            <person name="Wang Z."/>
            <person name="Sha Y."/>
            <person name="Zhang B."/>
            <person name="Wu H."/>
            <person name="Tang D."/>
            <person name="Shen Q."/>
            <person name="Xue P."/>
            <person name="Zou S."/>
            <person name="Wang X."/>
            <person name="Liu X."/>
            <person name="Wang F."/>
            <person name="Yang Y."/>
            <person name="An X."/>
            <person name="Dong Z."/>
            <person name="Zhang K."/>
            <person name="Zhang X."/>
            <person name="Luo M.C."/>
            <person name="Dvorak J."/>
            <person name="Tong Y."/>
            <person name="Wang J."/>
            <person name="Yang H."/>
            <person name="Li Z."/>
            <person name="Wang D."/>
            <person name="Zhang A."/>
            <person name="Wang J."/>
        </authorList>
    </citation>
    <scope>NUCLEOTIDE SEQUENCE</scope>
    <source>
        <strain evidence="3">cv. G1812</strain>
    </source>
</reference>